<dbReference type="InterPro" id="IPR053151">
    <property type="entry name" value="RNase_H-like"/>
</dbReference>
<organism evidence="2 3">
    <name type="scientific">Hibiscus sabdariffa</name>
    <name type="common">roselle</name>
    <dbReference type="NCBI Taxonomy" id="183260"/>
    <lineage>
        <taxon>Eukaryota</taxon>
        <taxon>Viridiplantae</taxon>
        <taxon>Streptophyta</taxon>
        <taxon>Embryophyta</taxon>
        <taxon>Tracheophyta</taxon>
        <taxon>Spermatophyta</taxon>
        <taxon>Magnoliopsida</taxon>
        <taxon>eudicotyledons</taxon>
        <taxon>Gunneridae</taxon>
        <taxon>Pentapetalae</taxon>
        <taxon>rosids</taxon>
        <taxon>malvids</taxon>
        <taxon>Malvales</taxon>
        <taxon>Malvaceae</taxon>
        <taxon>Malvoideae</taxon>
        <taxon>Hibiscus</taxon>
    </lineage>
</organism>
<keyword evidence="3" id="KW-1185">Reference proteome</keyword>
<dbReference type="PANTHER" id="PTHR47723">
    <property type="entry name" value="OS05G0353850 PROTEIN"/>
    <property type="match status" value="1"/>
</dbReference>
<evidence type="ECO:0000313" key="2">
    <source>
        <dbReference type="EMBL" id="KAK8502399.1"/>
    </source>
</evidence>
<feature type="region of interest" description="Disordered" evidence="1">
    <location>
        <begin position="85"/>
        <end position="104"/>
    </location>
</feature>
<comment type="caution">
    <text evidence="2">The sequence shown here is derived from an EMBL/GenBank/DDBJ whole genome shotgun (WGS) entry which is preliminary data.</text>
</comment>
<dbReference type="EMBL" id="JBBPBM010000170">
    <property type="protein sequence ID" value="KAK8502399.1"/>
    <property type="molecule type" value="Genomic_DNA"/>
</dbReference>
<gene>
    <name evidence="2" type="ORF">V6N12_046185</name>
</gene>
<reference evidence="2 3" key="1">
    <citation type="journal article" date="2024" name="G3 (Bethesda)">
        <title>Genome assembly of Hibiscus sabdariffa L. provides insights into metabolisms of medicinal natural products.</title>
        <authorList>
            <person name="Kim T."/>
        </authorList>
    </citation>
    <scope>NUCLEOTIDE SEQUENCE [LARGE SCALE GENOMIC DNA]</scope>
    <source>
        <strain evidence="2">TK-2024</strain>
        <tissue evidence="2">Old leaves</tissue>
    </source>
</reference>
<dbReference type="PANTHER" id="PTHR47723:SF19">
    <property type="entry name" value="POLYNUCLEOTIDYL TRANSFERASE, RIBONUCLEASE H-LIKE SUPERFAMILY PROTEIN"/>
    <property type="match status" value="1"/>
</dbReference>
<name>A0ABR2B6T1_9ROSI</name>
<evidence type="ECO:0008006" key="4">
    <source>
        <dbReference type="Google" id="ProtNLM"/>
    </source>
</evidence>
<protein>
    <recommendedName>
        <fullName evidence="4">RNase H type-1 domain-containing protein</fullName>
    </recommendedName>
</protein>
<dbReference type="Proteomes" id="UP001472677">
    <property type="component" value="Unassembled WGS sequence"/>
</dbReference>
<accession>A0ABR2B6T1</accession>
<evidence type="ECO:0000313" key="3">
    <source>
        <dbReference type="Proteomes" id="UP001472677"/>
    </source>
</evidence>
<evidence type="ECO:0000256" key="1">
    <source>
        <dbReference type="SAM" id="MobiDB-lite"/>
    </source>
</evidence>
<sequence length="256" mass="28684">MDRSHIHAAPTKKTYVALASLVQLVKMAWKNIIVIRGRSQLRGQNIIDKWSKAERVFFPELVLKKSTKKRYGSLKQIQYKSISEKERKRKDRASRKEKQFTTGEEVSELSGMSLSESDLINHKETLLKRAKRTLALGKRLGVDNEGNEEGALNELNHVSVLAAIIYLPKTLWYPPIAGWLKFNIGAAVVGHKVGCGGVLRDESGTFRALFSEPVEGANVNASRVLAIFHALELFCKTSWVGKFGLLVELDSRVVLN</sequence>
<proteinExistence type="predicted"/>